<organism evidence="1 2">
    <name type="scientific">Mycena rosella</name>
    <name type="common">Pink bonnet</name>
    <name type="synonym">Agaricus rosellus</name>
    <dbReference type="NCBI Taxonomy" id="1033263"/>
    <lineage>
        <taxon>Eukaryota</taxon>
        <taxon>Fungi</taxon>
        <taxon>Dikarya</taxon>
        <taxon>Basidiomycota</taxon>
        <taxon>Agaricomycotina</taxon>
        <taxon>Agaricomycetes</taxon>
        <taxon>Agaricomycetidae</taxon>
        <taxon>Agaricales</taxon>
        <taxon>Marasmiineae</taxon>
        <taxon>Mycenaceae</taxon>
        <taxon>Mycena</taxon>
    </lineage>
</organism>
<name>A0AAD7DYJ2_MYCRO</name>
<evidence type="ECO:0000313" key="2">
    <source>
        <dbReference type="Proteomes" id="UP001221757"/>
    </source>
</evidence>
<comment type="caution">
    <text evidence="1">The sequence shown here is derived from an EMBL/GenBank/DDBJ whole genome shotgun (WGS) entry which is preliminary data.</text>
</comment>
<dbReference type="AlphaFoldDB" id="A0AAD7DYJ2"/>
<sequence length="174" mass="19695">MHLWKRKVSKIKCTTITDAMSQPNAGRYNHELAIGDKGIRGLITQKTITMIVQSMIVTQADLRLYAVAIRFTIIRSQALIGAREFFPDLVMWLEQVNAAGQLTSDGSDLAIDSLAAADYFAHANSAQFHYAELAYIKQRLAYHPARLVDLTPRAHRTRSPRLFSFNNLWDTMDI</sequence>
<proteinExistence type="predicted"/>
<accession>A0AAD7DYJ2</accession>
<gene>
    <name evidence="1" type="ORF">B0H17DRAFT_1127652</name>
</gene>
<dbReference type="EMBL" id="JARKIE010000014">
    <property type="protein sequence ID" value="KAJ7702712.1"/>
    <property type="molecule type" value="Genomic_DNA"/>
</dbReference>
<evidence type="ECO:0000313" key="1">
    <source>
        <dbReference type="EMBL" id="KAJ7702712.1"/>
    </source>
</evidence>
<dbReference type="Proteomes" id="UP001221757">
    <property type="component" value="Unassembled WGS sequence"/>
</dbReference>
<keyword evidence="2" id="KW-1185">Reference proteome</keyword>
<reference evidence="1" key="1">
    <citation type="submission" date="2023-03" db="EMBL/GenBank/DDBJ databases">
        <title>Massive genome expansion in bonnet fungi (Mycena s.s.) driven by repeated elements and novel gene families across ecological guilds.</title>
        <authorList>
            <consortium name="Lawrence Berkeley National Laboratory"/>
            <person name="Harder C.B."/>
            <person name="Miyauchi S."/>
            <person name="Viragh M."/>
            <person name="Kuo A."/>
            <person name="Thoen E."/>
            <person name="Andreopoulos B."/>
            <person name="Lu D."/>
            <person name="Skrede I."/>
            <person name="Drula E."/>
            <person name="Henrissat B."/>
            <person name="Morin E."/>
            <person name="Kohler A."/>
            <person name="Barry K."/>
            <person name="LaButti K."/>
            <person name="Morin E."/>
            <person name="Salamov A."/>
            <person name="Lipzen A."/>
            <person name="Mereny Z."/>
            <person name="Hegedus B."/>
            <person name="Baldrian P."/>
            <person name="Stursova M."/>
            <person name="Weitz H."/>
            <person name="Taylor A."/>
            <person name="Grigoriev I.V."/>
            <person name="Nagy L.G."/>
            <person name="Martin F."/>
            <person name="Kauserud H."/>
        </authorList>
    </citation>
    <scope>NUCLEOTIDE SEQUENCE</scope>
    <source>
        <strain evidence="1">CBHHK067</strain>
    </source>
</reference>
<protein>
    <submittedName>
        <fullName evidence="1">Uncharacterized protein</fullName>
    </submittedName>
</protein>